<feature type="transmembrane region" description="Helical" evidence="13">
    <location>
        <begin position="356"/>
        <end position="380"/>
    </location>
</feature>
<feature type="domain" description="Thyroglobulin type-1" evidence="15">
    <location>
        <begin position="137"/>
        <end position="199"/>
    </location>
</feature>
<keyword evidence="17" id="KW-1185">Reference proteome</keyword>
<feature type="region of interest" description="Disordered" evidence="12">
    <location>
        <begin position="313"/>
        <end position="345"/>
    </location>
</feature>
<keyword evidence="5 13" id="KW-1133">Transmembrane helix</keyword>
<feature type="disulfide bond" evidence="10">
    <location>
        <begin position="179"/>
        <end position="199"/>
    </location>
</feature>
<proteinExistence type="inferred from homology"/>
<feature type="signal peptide" evidence="14">
    <location>
        <begin position="1"/>
        <end position="21"/>
    </location>
</feature>
<gene>
    <name evidence="16" type="ORF">ACJMK2_002186</name>
</gene>
<name>A0ABD3XWT1_SINWO</name>
<accession>A0ABD3XWT1</accession>
<dbReference type="EMBL" id="JBJQND010000001">
    <property type="protein sequence ID" value="KAL3889863.1"/>
    <property type="molecule type" value="Genomic_DNA"/>
</dbReference>
<evidence type="ECO:0000256" key="2">
    <source>
        <dbReference type="ARBA" id="ARBA00005343"/>
    </source>
</evidence>
<dbReference type="CDD" id="cd00191">
    <property type="entry name" value="TY"/>
    <property type="match status" value="2"/>
</dbReference>
<comment type="function">
    <text evidence="11">Cell surface proteoglycan.</text>
</comment>
<comment type="caution">
    <text evidence="16">The sequence shown here is derived from an EMBL/GenBank/DDBJ whole genome shotgun (WGS) entry which is preliminary data.</text>
</comment>
<dbReference type="InterPro" id="IPR001050">
    <property type="entry name" value="Syndecan"/>
</dbReference>
<dbReference type="Gene3D" id="4.10.800.10">
    <property type="entry name" value="Thyroglobulin type-1"/>
    <property type="match status" value="2"/>
</dbReference>
<evidence type="ECO:0000259" key="15">
    <source>
        <dbReference type="PROSITE" id="PS51162"/>
    </source>
</evidence>
<sequence length="412" mass="45735">MRRSLLYLGVLVLLLIVNCEAKKKPQRFWGRNWDDKEAGTINIDNEDIKFSGSHPSEDITHIDDEDDGDIELIDEKQDIGDKIVSSGDHKPPPSDDDDKDDDDLQGSGSGTGVEPIIVVIKSSTTTTTTTVSTTKALTPCQQLRTSSLNLSSYTPQCKENGEFEKIQCRGKSTQRTCWCVNPHGMEIPGTMKERLEPDCDFGTNLKTCVFQLVQNNQGHLGAFKPSCTHDGEYEPIQCHDNSCWCVDMLGNEKIGTMVALPEKPECRATTAIPAATNKTGTTKTLKKTDYVISTMKPIQETVFEEINKDNNAIPIDSVEVESPDEKEEKTNEINDEESQHSPQTAASAPLLLQPGLLAAVIGSAVVGLLCIILLIMFIIYRMRKKDEGSYPLDDQKYQNYTYSKAPEKEFYA</sequence>
<keyword evidence="4 11" id="KW-0654">Proteoglycan</keyword>
<evidence type="ECO:0000256" key="9">
    <source>
        <dbReference type="ARBA" id="ARBA00023207"/>
    </source>
</evidence>
<dbReference type="PANTHER" id="PTHR10915:SF1">
    <property type="entry name" value="SYNDECAN"/>
    <property type="match status" value="1"/>
</dbReference>
<keyword evidence="14" id="KW-0732">Signal</keyword>
<evidence type="ECO:0000256" key="5">
    <source>
        <dbReference type="ARBA" id="ARBA00022989"/>
    </source>
</evidence>
<protein>
    <recommendedName>
        <fullName evidence="11">Syndecan</fullName>
    </recommendedName>
</protein>
<dbReference type="InterPro" id="IPR027789">
    <property type="entry name" value="Syndecan/Neurexin_dom"/>
</dbReference>
<feature type="disulfide bond" evidence="10">
    <location>
        <begin position="208"/>
        <end position="227"/>
    </location>
</feature>
<dbReference type="Pfam" id="PF01034">
    <property type="entry name" value="Syndecan"/>
    <property type="match status" value="1"/>
</dbReference>
<evidence type="ECO:0000256" key="6">
    <source>
        <dbReference type="ARBA" id="ARBA00023136"/>
    </source>
</evidence>
<dbReference type="InterPro" id="IPR000716">
    <property type="entry name" value="Thyroglobulin_1"/>
</dbReference>
<evidence type="ECO:0000256" key="11">
    <source>
        <dbReference type="RuleBase" id="RU000649"/>
    </source>
</evidence>
<dbReference type="PANTHER" id="PTHR10915">
    <property type="entry name" value="SYNDECAN"/>
    <property type="match status" value="1"/>
</dbReference>
<feature type="compositionally biased region" description="Acidic residues" evidence="12">
    <location>
        <begin position="94"/>
        <end position="104"/>
    </location>
</feature>
<evidence type="ECO:0000256" key="14">
    <source>
        <dbReference type="SAM" id="SignalP"/>
    </source>
</evidence>
<dbReference type="PROSITE" id="PS00484">
    <property type="entry name" value="THYROGLOBULIN_1_1"/>
    <property type="match status" value="2"/>
</dbReference>
<evidence type="ECO:0000256" key="12">
    <source>
        <dbReference type="SAM" id="MobiDB-lite"/>
    </source>
</evidence>
<evidence type="ECO:0000256" key="4">
    <source>
        <dbReference type="ARBA" id="ARBA00022974"/>
    </source>
</evidence>
<feature type="compositionally biased region" description="Basic and acidic residues" evidence="12">
    <location>
        <begin position="78"/>
        <end position="93"/>
    </location>
</feature>
<dbReference type="AlphaFoldDB" id="A0ABD3XWT1"/>
<keyword evidence="7 10" id="KW-1015">Disulfide bond</keyword>
<feature type="region of interest" description="Disordered" evidence="12">
    <location>
        <begin position="44"/>
        <end position="66"/>
    </location>
</feature>
<evidence type="ECO:0000256" key="10">
    <source>
        <dbReference type="PROSITE-ProRule" id="PRU00500"/>
    </source>
</evidence>
<keyword evidence="9 11" id="KW-0357">Heparan sulfate</keyword>
<evidence type="ECO:0000256" key="3">
    <source>
        <dbReference type="ARBA" id="ARBA00022692"/>
    </source>
</evidence>
<keyword evidence="3 11" id="KW-0812">Transmembrane</keyword>
<dbReference type="Pfam" id="PF00086">
    <property type="entry name" value="Thyroglobulin_1"/>
    <property type="match status" value="2"/>
</dbReference>
<comment type="caution">
    <text evidence="10">Lacks conserved residue(s) required for the propagation of feature annotation.</text>
</comment>
<feature type="region of interest" description="Disordered" evidence="12">
    <location>
        <begin position="78"/>
        <end position="114"/>
    </location>
</feature>
<reference evidence="16 17" key="1">
    <citation type="submission" date="2024-11" db="EMBL/GenBank/DDBJ databases">
        <title>Chromosome-level genome assembly of the freshwater bivalve Anodonta woodiana.</title>
        <authorList>
            <person name="Chen X."/>
        </authorList>
    </citation>
    <scope>NUCLEOTIDE SEQUENCE [LARGE SCALE GENOMIC DNA]</scope>
    <source>
        <strain evidence="16">MN2024</strain>
        <tissue evidence="16">Gills</tissue>
    </source>
</reference>
<dbReference type="PROSITE" id="PS51162">
    <property type="entry name" value="THYROGLOBULIN_1_2"/>
    <property type="match status" value="2"/>
</dbReference>
<comment type="similarity">
    <text evidence="2 11">Belongs to the syndecan proteoglycan family.</text>
</comment>
<evidence type="ECO:0000313" key="16">
    <source>
        <dbReference type="EMBL" id="KAL3889863.1"/>
    </source>
</evidence>
<dbReference type="PROSITE" id="PS00964">
    <property type="entry name" value="SYNDECAN"/>
    <property type="match status" value="1"/>
</dbReference>
<organism evidence="16 17">
    <name type="scientific">Sinanodonta woodiana</name>
    <name type="common">Chinese pond mussel</name>
    <name type="synonym">Anodonta woodiana</name>
    <dbReference type="NCBI Taxonomy" id="1069815"/>
    <lineage>
        <taxon>Eukaryota</taxon>
        <taxon>Metazoa</taxon>
        <taxon>Spiralia</taxon>
        <taxon>Lophotrochozoa</taxon>
        <taxon>Mollusca</taxon>
        <taxon>Bivalvia</taxon>
        <taxon>Autobranchia</taxon>
        <taxon>Heteroconchia</taxon>
        <taxon>Palaeoheterodonta</taxon>
        <taxon>Unionida</taxon>
        <taxon>Unionoidea</taxon>
        <taxon>Unionidae</taxon>
        <taxon>Unioninae</taxon>
        <taxon>Sinanodonta</taxon>
    </lineage>
</organism>
<comment type="subcellular location">
    <subcellularLocation>
        <location evidence="1 11">Membrane</location>
        <topology evidence="1 11">Single-pass type I membrane protein</topology>
    </subcellularLocation>
</comment>
<dbReference type="InterPro" id="IPR030479">
    <property type="entry name" value="Syndecan_CS"/>
</dbReference>
<evidence type="ECO:0000256" key="1">
    <source>
        <dbReference type="ARBA" id="ARBA00004479"/>
    </source>
</evidence>
<dbReference type="SUPFAM" id="SSF57610">
    <property type="entry name" value="Thyroglobulin type-1 domain"/>
    <property type="match status" value="2"/>
</dbReference>
<evidence type="ECO:0000256" key="7">
    <source>
        <dbReference type="ARBA" id="ARBA00023157"/>
    </source>
</evidence>
<dbReference type="SMART" id="SM00211">
    <property type="entry name" value="TY"/>
    <property type="match status" value="2"/>
</dbReference>
<feature type="chain" id="PRO_5044773011" description="Syndecan" evidence="14">
    <location>
        <begin position="22"/>
        <end position="412"/>
    </location>
</feature>
<keyword evidence="6 13" id="KW-0472">Membrane</keyword>
<dbReference type="GO" id="GO:0016020">
    <property type="term" value="C:membrane"/>
    <property type="evidence" value="ECO:0007669"/>
    <property type="project" value="UniProtKB-SubCell"/>
</dbReference>
<evidence type="ECO:0000256" key="8">
    <source>
        <dbReference type="ARBA" id="ARBA00023180"/>
    </source>
</evidence>
<dbReference type="InterPro" id="IPR036857">
    <property type="entry name" value="Thyroglobulin_1_sf"/>
</dbReference>
<feature type="domain" description="Thyroglobulin type-1" evidence="15">
    <location>
        <begin position="205"/>
        <end position="266"/>
    </location>
</feature>
<dbReference type="Proteomes" id="UP001634394">
    <property type="component" value="Unassembled WGS sequence"/>
</dbReference>
<evidence type="ECO:0000256" key="13">
    <source>
        <dbReference type="SAM" id="Phobius"/>
    </source>
</evidence>
<keyword evidence="8 11" id="KW-0325">Glycoprotein</keyword>
<evidence type="ECO:0000313" key="17">
    <source>
        <dbReference type="Proteomes" id="UP001634394"/>
    </source>
</evidence>